<accession>A0A4Q7NZA6</accession>
<dbReference type="Gene3D" id="1.10.10.60">
    <property type="entry name" value="Homeodomain-like"/>
    <property type="match status" value="1"/>
</dbReference>
<dbReference type="GO" id="GO:0000976">
    <property type="term" value="F:transcription cis-regulatory region binding"/>
    <property type="evidence" value="ECO:0007669"/>
    <property type="project" value="TreeGrafter"/>
</dbReference>
<feature type="DNA-binding region" description="H-T-H motif" evidence="4">
    <location>
        <begin position="52"/>
        <end position="71"/>
    </location>
</feature>
<evidence type="ECO:0000256" key="5">
    <source>
        <dbReference type="SAM" id="MobiDB-lite"/>
    </source>
</evidence>
<name>A0A4Q7NZA6_9ACTN</name>
<keyword evidence="1" id="KW-0805">Transcription regulation</keyword>
<dbReference type="InterPro" id="IPR004111">
    <property type="entry name" value="Repressor_TetR_C"/>
</dbReference>
<evidence type="ECO:0000256" key="2">
    <source>
        <dbReference type="ARBA" id="ARBA00023125"/>
    </source>
</evidence>
<dbReference type="Proteomes" id="UP000293638">
    <property type="component" value="Unassembled WGS sequence"/>
</dbReference>
<dbReference type="InterPro" id="IPR036271">
    <property type="entry name" value="Tet_transcr_reg_TetR-rel_C_sf"/>
</dbReference>
<dbReference type="GO" id="GO:0045892">
    <property type="term" value="P:negative regulation of DNA-templated transcription"/>
    <property type="evidence" value="ECO:0007669"/>
    <property type="project" value="InterPro"/>
</dbReference>
<dbReference type="Gene3D" id="1.10.357.10">
    <property type="entry name" value="Tetracycline Repressor, domain 2"/>
    <property type="match status" value="1"/>
</dbReference>
<dbReference type="PANTHER" id="PTHR30055">
    <property type="entry name" value="HTH-TYPE TRANSCRIPTIONAL REGULATOR RUTR"/>
    <property type="match status" value="1"/>
</dbReference>
<protein>
    <submittedName>
        <fullName evidence="7">TetR family transcriptional regulator</fullName>
    </submittedName>
</protein>
<dbReference type="Pfam" id="PF02909">
    <property type="entry name" value="TetR_C_1"/>
    <property type="match status" value="1"/>
</dbReference>
<feature type="compositionally biased region" description="Low complexity" evidence="5">
    <location>
        <begin position="1"/>
        <end position="19"/>
    </location>
</feature>
<dbReference type="SUPFAM" id="SSF48498">
    <property type="entry name" value="Tetracyclin repressor-like, C-terminal domain"/>
    <property type="match status" value="1"/>
</dbReference>
<sequence>MGDEAGPAPRAQGPRAAGPRAGGARRRASHSLEAVVRETVALLDEAGEPSLTFRALAARLGGGVGSIYWYVSSKDELLDRATDAVLAEVVAQTEQYAGRADDPVEDVRAIAVALFEAVVARHWLGAYLMRDTTLQPHALQLFERIGEQVMRLGLGPRDCFHAVSAVIGFVVGTAADLGQQAPQEVLDGRVTAEEYMTRFADQWRSLDPEAFPFVHFIVEEFAGHDDTEQFQAGLDLLLEGLRARAAGA</sequence>
<organism evidence="7 8">
    <name type="scientific">Motilibacter rhizosphaerae</name>
    <dbReference type="NCBI Taxonomy" id="598652"/>
    <lineage>
        <taxon>Bacteria</taxon>
        <taxon>Bacillati</taxon>
        <taxon>Actinomycetota</taxon>
        <taxon>Actinomycetes</taxon>
        <taxon>Motilibacterales</taxon>
        <taxon>Motilibacteraceae</taxon>
        <taxon>Motilibacter</taxon>
    </lineage>
</organism>
<dbReference type="EMBL" id="SGXD01000001">
    <property type="protein sequence ID" value="RZS91762.1"/>
    <property type="molecule type" value="Genomic_DNA"/>
</dbReference>
<keyword evidence="2 4" id="KW-0238">DNA-binding</keyword>
<dbReference type="InterPro" id="IPR001647">
    <property type="entry name" value="HTH_TetR"/>
</dbReference>
<dbReference type="AlphaFoldDB" id="A0A4Q7NZA6"/>
<dbReference type="GO" id="GO:0003700">
    <property type="term" value="F:DNA-binding transcription factor activity"/>
    <property type="evidence" value="ECO:0007669"/>
    <property type="project" value="TreeGrafter"/>
</dbReference>
<dbReference type="Pfam" id="PF00440">
    <property type="entry name" value="TetR_N"/>
    <property type="match status" value="1"/>
</dbReference>
<keyword evidence="8" id="KW-1185">Reference proteome</keyword>
<evidence type="ECO:0000259" key="6">
    <source>
        <dbReference type="PROSITE" id="PS50977"/>
    </source>
</evidence>
<evidence type="ECO:0000313" key="7">
    <source>
        <dbReference type="EMBL" id="RZS91762.1"/>
    </source>
</evidence>
<dbReference type="PROSITE" id="PS50977">
    <property type="entry name" value="HTH_TETR_2"/>
    <property type="match status" value="1"/>
</dbReference>
<comment type="caution">
    <text evidence="7">The sequence shown here is derived from an EMBL/GenBank/DDBJ whole genome shotgun (WGS) entry which is preliminary data.</text>
</comment>
<reference evidence="7 8" key="1">
    <citation type="submission" date="2019-02" db="EMBL/GenBank/DDBJ databases">
        <title>Genomic Encyclopedia of Type Strains, Phase IV (KMG-IV): sequencing the most valuable type-strain genomes for metagenomic binning, comparative biology and taxonomic classification.</title>
        <authorList>
            <person name="Goeker M."/>
        </authorList>
    </citation>
    <scope>NUCLEOTIDE SEQUENCE [LARGE SCALE GENOMIC DNA]</scope>
    <source>
        <strain evidence="7 8">DSM 45622</strain>
    </source>
</reference>
<evidence type="ECO:0000256" key="1">
    <source>
        <dbReference type="ARBA" id="ARBA00023015"/>
    </source>
</evidence>
<evidence type="ECO:0000256" key="4">
    <source>
        <dbReference type="PROSITE-ProRule" id="PRU00335"/>
    </source>
</evidence>
<keyword evidence="3" id="KW-0804">Transcription</keyword>
<evidence type="ECO:0000256" key="3">
    <source>
        <dbReference type="ARBA" id="ARBA00023163"/>
    </source>
</evidence>
<gene>
    <name evidence="7" type="ORF">EV189_1010</name>
</gene>
<dbReference type="SUPFAM" id="SSF46689">
    <property type="entry name" value="Homeodomain-like"/>
    <property type="match status" value="1"/>
</dbReference>
<dbReference type="InterPro" id="IPR009057">
    <property type="entry name" value="Homeodomain-like_sf"/>
</dbReference>
<proteinExistence type="predicted"/>
<feature type="region of interest" description="Disordered" evidence="5">
    <location>
        <begin position="1"/>
        <end position="29"/>
    </location>
</feature>
<dbReference type="PANTHER" id="PTHR30055:SF151">
    <property type="entry name" value="TRANSCRIPTIONAL REGULATORY PROTEIN"/>
    <property type="match status" value="1"/>
</dbReference>
<dbReference type="InterPro" id="IPR050109">
    <property type="entry name" value="HTH-type_TetR-like_transc_reg"/>
</dbReference>
<feature type="domain" description="HTH tetR-type" evidence="6">
    <location>
        <begin position="29"/>
        <end position="89"/>
    </location>
</feature>
<evidence type="ECO:0000313" key="8">
    <source>
        <dbReference type="Proteomes" id="UP000293638"/>
    </source>
</evidence>